<organism evidence="4 5">
    <name type="scientific">Asticcacaulis biprosthecium C19</name>
    <dbReference type="NCBI Taxonomy" id="715226"/>
    <lineage>
        <taxon>Bacteria</taxon>
        <taxon>Pseudomonadati</taxon>
        <taxon>Pseudomonadota</taxon>
        <taxon>Alphaproteobacteria</taxon>
        <taxon>Caulobacterales</taxon>
        <taxon>Caulobacteraceae</taxon>
        <taxon>Asticcacaulis</taxon>
    </lineage>
</organism>
<dbReference type="SUPFAM" id="SSF51120">
    <property type="entry name" value="beta-Roll"/>
    <property type="match status" value="4"/>
</dbReference>
<evidence type="ECO:0000256" key="2">
    <source>
        <dbReference type="ARBA" id="ARBA00022525"/>
    </source>
</evidence>
<dbReference type="Pfam" id="PF00353">
    <property type="entry name" value="HemolysinCabind"/>
    <property type="match status" value="6"/>
</dbReference>
<keyword evidence="5" id="KW-1185">Reference proteome</keyword>
<dbReference type="PANTHER" id="PTHR38340">
    <property type="entry name" value="S-LAYER PROTEIN"/>
    <property type="match status" value="1"/>
</dbReference>
<dbReference type="InterPro" id="IPR001343">
    <property type="entry name" value="Hemolysn_Ca-bd"/>
</dbReference>
<accession>F4QKA4</accession>
<dbReference type="PANTHER" id="PTHR38340:SF1">
    <property type="entry name" value="S-LAYER PROTEIN"/>
    <property type="match status" value="1"/>
</dbReference>
<evidence type="ECO:0000256" key="1">
    <source>
        <dbReference type="ARBA" id="ARBA00004613"/>
    </source>
</evidence>
<dbReference type="Proteomes" id="UP000006512">
    <property type="component" value="Unassembled WGS sequence"/>
</dbReference>
<reference evidence="5" key="1">
    <citation type="submission" date="2011-03" db="EMBL/GenBank/DDBJ databases">
        <title>Draft genome sequence of Brevundimonas diminuta.</title>
        <authorList>
            <person name="Brown P.J.B."/>
            <person name="Buechlein A."/>
            <person name="Hemmerich C."/>
            <person name="Brun Y.V."/>
        </authorList>
    </citation>
    <scope>NUCLEOTIDE SEQUENCE [LARGE SCALE GENOMIC DNA]</scope>
    <source>
        <strain evidence="5">C19</strain>
    </source>
</reference>
<dbReference type="PRINTS" id="PR00313">
    <property type="entry name" value="CABNDNGRPT"/>
</dbReference>
<dbReference type="eggNOG" id="COG2931">
    <property type="taxonomic scope" value="Bacteria"/>
</dbReference>
<dbReference type="GO" id="GO:0005576">
    <property type="term" value="C:extracellular region"/>
    <property type="evidence" value="ECO:0007669"/>
    <property type="project" value="UniProtKB-SubCell"/>
</dbReference>
<dbReference type="STRING" id="715226.ABI_17220"/>
<dbReference type="EMBL" id="GL883077">
    <property type="protein sequence ID" value="EGF93282.1"/>
    <property type="molecule type" value="Genomic_DNA"/>
</dbReference>
<dbReference type="AlphaFoldDB" id="F4QKA4"/>
<dbReference type="HOGENOM" id="CLU_542545_0_0_5"/>
<dbReference type="GO" id="GO:0005509">
    <property type="term" value="F:calcium ion binding"/>
    <property type="evidence" value="ECO:0007669"/>
    <property type="project" value="InterPro"/>
</dbReference>
<sequence length="548" mass="53307">MAPPATLNGTGNADVLFGGNAGETINAGDGDDIAFGQGGNDTVNGGQGHDSLDGGTGSDLLTGGTGNDTFYVDSATDDVVELSGQGTDLVVASASYSLAGRVVENLTLTGSAHFDATGNGLGNTLTGNAGNNSLDGGGASDTLIGGAGNDTYYVQAIGDAVVELPGEGTDLVVSSLTWSLAGMLVENLSLTGSADLNGTGNSLGNSLTGNAGHNVLDGGAGSDTLTGGLGNDTYYVDAAGDSVVETAGGGTDLVIASVSYSLAGKQVENLTLTGAAASATGNGLANVLTGNGGANMLDAGAGHDSLDGGAGTDTLIGGSGNDSYLVDSTGDVITEAAGGGADAVWSSVTYTLSVDVESLTLTGTAAINGTGNAVGNVLTGNTGNNVLSGGLGNDTYYVQNTGDAVVELGGEGTDVIFSAVTYSLSGRYAETINLTGSNNINATGNSLTNTLVGNDGSNTINGKGGKDSLTGGLGADVFLFEASNGKDTITDFSAAQNDSINVNAYTGGVANNSLVAQVGGNVVITFDASNTITVIGATQADVLAHMVW</sequence>
<comment type="subcellular location">
    <subcellularLocation>
        <location evidence="1">Secreted</location>
    </subcellularLocation>
</comment>
<evidence type="ECO:0000313" key="5">
    <source>
        <dbReference type="Proteomes" id="UP000006512"/>
    </source>
</evidence>
<name>F4QKA4_9CAUL</name>
<protein>
    <submittedName>
        <fullName evidence="4">Hemolysin-type calcium-binding repeat 2 copies family protein</fullName>
    </submittedName>
</protein>
<gene>
    <name evidence="4" type="ORF">ABI_17220</name>
</gene>
<feature type="region of interest" description="Disordered" evidence="3">
    <location>
        <begin position="36"/>
        <end position="60"/>
    </location>
</feature>
<dbReference type="PROSITE" id="PS00330">
    <property type="entry name" value="HEMOLYSIN_CALCIUM"/>
    <property type="match status" value="2"/>
</dbReference>
<dbReference type="InterPro" id="IPR018511">
    <property type="entry name" value="Hemolysin-typ_Ca-bd_CS"/>
</dbReference>
<evidence type="ECO:0000256" key="3">
    <source>
        <dbReference type="SAM" id="MobiDB-lite"/>
    </source>
</evidence>
<dbReference type="InterPro" id="IPR011049">
    <property type="entry name" value="Serralysin-like_metalloprot_C"/>
</dbReference>
<dbReference type="Gene3D" id="2.150.10.10">
    <property type="entry name" value="Serralysin-like metalloprotease, C-terminal"/>
    <property type="match status" value="3"/>
</dbReference>
<dbReference type="InterPro" id="IPR050557">
    <property type="entry name" value="RTX_toxin/Mannuronan_C5-epim"/>
</dbReference>
<proteinExistence type="predicted"/>
<keyword evidence="2" id="KW-0964">Secreted</keyword>
<evidence type="ECO:0000313" key="4">
    <source>
        <dbReference type="EMBL" id="EGF93282.1"/>
    </source>
</evidence>